<dbReference type="AlphaFoldDB" id="K9ECQ9"/>
<dbReference type="InterPro" id="IPR001789">
    <property type="entry name" value="Sig_transdc_resp-reg_receiver"/>
</dbReference>
<dbReference type="GO" id="GO:0009927">
    <property type="term" value="F:histidine phosphotransfer kinase activity"/>
    <property type="evidence" value="ECO:0007669"/>
    <property type="project" value="TreeGrafter"/>
</dbReference>
<evidence type="ECO:0000256" key="6">
    <source>
        <dbReference type="PROSITE-ProRule" id="PRU00169"/>
    </source>
</evidence>
<dbReference type="Gene3D" id="3.30.565.10">
    <property type="entry name" value="Histidine kinase-like ATPase, C-terminal domain"/>
    <property type="match status" value="1"/>
</dbReference>
<evidence type="ECO:0000256" key="1">
    <source>
        <dbReference type="ARBA" id="ARBA00000085"/>
    </source>
</evidence>
<evidence type="ECO:0000256" key="5">
    <source>
        <dbReference type="ARBA" id="ARBA00022777"/>
    </source>
</evidence>
<organism evidence="10 11">
    <name type="scientific">Bacteroides oleiciplenus YIT 12058</name>
    <dbReference type="NCBI Taxonomy" id="742727"/>
    <lineage>
        <taxon>Bacteria</taxon>
        <taxon>Pseudomonadati</taxon>
        <taxon>Bacteroidota</taxon>
        <taxon>Bacteroidia</taxon>
        <taxon>Bacteroidales</taxon>
        <taxon>Bacteroidaceae</taxon>
        <taxon>Bacteroides</taxon>
    </lineage>
</organism>
<dbReference type="PATRIC" id="fig|742727.4.peg.4140"/>
<dbReference type="PROSITE" id="PS50110">
    <property type="entry name" value="RESPONSE_REGULATORY"/>
    <property type="match status" value="1"/>
</dbReference>
<dbReference type="GO" id="GO:0005886">
    <property type="term" value="C:plasma membrane"/>
    <property type="evidence" value="ECO:0007669"/>
    <property type="project" value="TreeGrafter"/>
</dbReference>
<dbReference type="SUPFAM" id="SSF55874">
    <property type="entry name" value="ATPase domain of HSP90 chaperone/DNA topoisomerase II/histidine kinase"/>
    <property type="match status" value="1"/>
</dbReference>
<dbReference type="InterPro" id="IPR003594">
    <property type="entry name" value="HATPase_dom"/>
</dbReference>
<feature type="domain" description="Response regulatory" evidence="9">
    <location>
        <begin position="572"/>
        <end position="689"/>
    </location>
</feature>
<keyword evidence="5" id="KW-0418">Kinase</keyword>
<dbReference type="STRING" id="742727.HMPREF9447_04055"/>
<dbReference type="SUPFAM" id="SSF47384">
    <property type="entry name" value="Homodimeric domain of signal transducing histidine kinase"/>
    <property type="match status" value="1"/>
</dbReference>
<evidence type="ECO:0000259" key="8">
    <source>
        <dbReference type="PROSITE" id="PS50109"/>
    </source>
</evidence>
<keyword evidence="3 6" id="KW-0597">Phosphoprotein</keyword>
<dbReference type="SMART" id="SM00388">
    <property type="entry name" value="HisKA"/>
    <property type="match status" value="1"/>
</dbReference>
<dbReference type="PROSITE" id="PS50109">
    <property type="entry name" value="HIS_KIN"/>
    <property type="match status" value="1"/>
</dbReference>
<sequence length="809" mass="91762">MIQARLKLEIIIGYLIWVSFFVLIIHIFHDSWQKKSVMEQQEAHWQGERQQTNQAFLCLLDLASTGELIAGWTEEDYAAYQEKRLATVTLLQNLKAEQEDSLQRACIDSVCNLLIEKETQMAALLQLLENMPDAGEIVHRKIPVMVSQSKMQATRPEDTPVVETGEKKKKNFWSLFRKQEKKSAYARQREEARKESVPAITSGTGTVDAVVKPSALLYSIEKEIDNATRNYEETLSAKMDSLRMNNRILNRHINLLVQHFEQKERETFCREIRWQQETRNDTFRLIAGIGIGASVLVILLYMVIHRDVNRQHKIRTKLEESNRRNEELLRAQKNMMLTVSHDLRSPLTAITGYAELIARERRKEKRIRYGETIRQSAERMLHLLNALLRFYRLDTGKEQPNPVHFRPKALAESLVPNYTLQAENKQLAFTWEYIGDDVVVTGDRERLSQIIDNLLSNAVKFTQAGAVSLRLHYRDALLTIEVKDTGTGMTDRQLQRIFQPFERLGNAGEQEGFGLGLAITLGTAGLLGGSIRVESEKGKGSVFTVCVPLPVTDEQHPMPPPHAPYALPDNLRIAVVDDDPVLLAMTTDMLTRNDISCDGCRNVHDLMELLRKHSYDLLITDLRMPDMDGYQLLELLRRSNVGNSKTIPVLAATARADRNTEAFTEAGFAGCLYKPFSQTELLTAVQDCVRNKQQIPASVKADFSALLSGERNNREMLELLADETSKNMVALEACIGNGDLQRVSFLTHHLLPLGELVREYSSLKSLQRLLDASPSTMDGEMVQAIRKVVEEGNSVICQALALIEEQKEE</sequence>
<keyword evidence="7" id="KW-0812">Transmembrane</keyword>
<dbReference type="SMART" id="SM00448">
    <property type="entry name" value="REC"/>
    <property type="match status" value="1"/>
</dbReference>
<dbReference type="PRINTS" id="PR00344">
    <property type="entry name" value="BCTRLSENSOR"/>
</dbReference>
<dbReference type="InterPro" id="IPR036890">
    <property type="entry name" value="HATPase_C_sf"/>
</dbReference>
<name>K9ECQ9_9BACE</name>
<dbReference type="CDD" id="cd00082">
    <property type="entry name" value="HisKA"/>
    <property type="match status" value="1"/>
</dbReference>
<evidence type="ECO:0000313" key="11">
    <source>
        <dbReference type="Proteomes" id="UP000009872"/>
    </source>
</evidence>
<dbReference type="Pfam" id="PF00512">
    <property type="entry name" value="HisKA"/>
    <property type="match status" value="1"/>
</dbReference>
<feature type="domain" description="Histidine kinase" evidence="8">
    <location>
        <begin position="338"/>
        <end position="551"/>
    </location>
</feature>
<feature type="transmembrane region" description="Helical" evidence="7">
    <location>
        <begin position="6"/>
        <end position="28"/>
    </location>
</feature>
<accession>K9ECQ9</accession>
<dbReference type="eggNOG" id="COG0745">
    <property type="taxonomic scope" value="Bacteria"/>
</dbReference>
<dbReference type="InterPro" id="IPR003661">
    <property type="entry name" value="HisK_dim/P_dom"/>
</dbReference>
<dbReference type="InterPro" id="IPR011006">
    <property type="entry name" value="CheY-like_superfamily"/>
</dbReference>
<evidence type="ECO:0000259" key="9">
    <source>
        <dbReference type="PROSITE" id="PS50110"/>
    </source>
</evidence>
<protein>
    <recommendedName>
        <fullName evidence="2">histidine kinase</fullName>
        <ecNumber evidence="2">2.7.13.3</ecNumber>
    </recommendedName>
</protein>
<dbReference type="PANTHER" id="PTHR43047">
    <property type="entry name" value="TWO-COMPONENT HISTIDINE PROTEIN KINASE"/>
    <property type="match status" value="1"/>
</dbReference>
<dbReference type="SUPFAM" id="SSF52172">
    <property type="entry name" value="CheY-like"/>
    <property type="match status" value="1"/>
</dbReference>
<dbReference type="InterPro" id="IPR036097">
    <property type="entry name" value="HisK_dim/P_sf"/>
</dbReference>
<evidence type="ECO:0000256" key="7">
    <source>
        <dbReference type="SAM" id="Phobius"/>
    </source>
</evidence>
<dbReference type="PANTHER" id="PTHR43047:SF72">
    <property type="entry name" value="OSMOSENSING HISTIDINE PROTEIN KINASE SLN1"/>
    <property type="match status" value="1"/>
</dbReference>
<dbReference type="Pfam" id="PF02518">
    <property type="entry name" value="HATPase_c"/>
    <property type="match status" value="1"/>
</dbReference>
<dbReference type="InterPro" id="IPR005467">
    <property type="entry name" value="His_kinase_dom"/>
</dbReference>
<dbReference type="SMART" id="SM00387">
    <property type="entry name" value="HATPase_c"/>
    <property type="match status" value="1"/>
</dbReference>
<keyword evidence="4" id="KW-0808">Transferase</keyword>
<gene>
    <name evidence="10" type="ORF">HMPREF9447_04055</name>
</gene>
<dbReference type="OrthoDB" id="1046984at2"/>
<dbReference type="Proteomes" id="UP000009872">
    <property type="component" value="Unassembled WGS sequence"/>
</dbReference>
<feature type="transmembrane region" description="Helical" evidence="7">
    <location>
        <begin position="283"/>
        <end position="304"/>
    </location>
</feature>
<dbReference type="Pfam" id="PF00072">
    <property type="entry name" value="Response_reg"/>
    <property type="match status" value="1"/>
</dbReference>
<keyword evidence="7" id="KW-0472">Membrane</keyword>
<keyword evidence="11" id="KW-1185">Reference proteome</keyword>
<proteinExistence type="predicted"/>
<dbReference type="InterPro" id="IPR004358">
    <property type="entry name" value="Sig_transdc_His_kin-like_C"/>
</dbReference>
<dbReference type="GO" id="GO:0000155">
    <property type="term" value="F:phosphorelay sensor kinase activity"/>
    <property type="evidence" value="ECO:0007669"/>
    <property type="project" value="InterPro"/>
</dbReference>
<comment type="caution">
    <text evidence="10">The sequence shown here is derived from an EMBL/GenBank/DDBJ whole genome shotgun (WGS) entry which is preliminary data.</text>
</comment>
<dbReference type="Gene3D" id="1.10.287.130">
    <property type="match status" value="1"/>
</dbReference>
<dbReference type="HOGENOM" id="CLU_000445_114_50_10"/>
<dbReference type="Gene3D" id="3.40.50.2300">
    <property type="match status" value="1"/>
</dbReference>
<dbReference type="RefSeq" id="WP_009131575.1">
    <property type="nucleotide sequence ID" value="NZ_JH992944.1"/>
</dbReference>
<evidence type="ECO:0000256" key="2">
    <source>
        <dbReference type="ARBA" id="ARBA00012438"/>
    </source>
</evidence>
<dbReference type="EMBL" id="ADLF01000018">
    <property type="protein sequence ID" value="EKU88737.1"/>
    <property type="molecule type" value="Genomic_DNA"/>
</dbReference>
<dbReference type="EC" id="2.7.13.3" evidence="2"/>
<evidence type="ECO:0000256" key="4">
    <source>
        <dbReference type="ARBA" id="ARBA00022679"/>
    </source>
</evidence>
<keyword evidence="7" id="KW-1133">Transmembrane helix</keyword>
<comment type="catalytic activity">
    <reaction evidence="1">
        <text>ATP + protein L-histidine = ADP + protein N-phospho-L-histidine.</text>
        <dbReference type="EC" id="2.7.13.3"/>
    </reaction>
</comment>
<evidence type="ECO:0000313" key="10">
    <source>
        <dbReference type="EMBL" id="EKU88737.1"/>
    </source>
</evidence>
<feature type="modified residue" description="4-aspartylphosphate" evidence="6">
    <location>
        <position position="621"/>
    </location>
</feature>
<reference evidence="10 11" key="1">
    <citation type="submission" date="2012-09" db="EMBL/GenBank/DDBJ databases">
        <title>The Genome Sequence of Bacteroides oleiciplenus YIT 12058.</title>
        <authorList>
            <consortium name="The Broad Institute Genome Sequencing Platform"/>
            <person name="Earl A."/>
            <person name="Ward D."/>
            <person name="Feldgarden M."/>
            <person name="Gevers D."/>
            <person name="Morotomi M."/>
            <person name="Walker B."/>
            <person name="Young S.K."/>
            <person name="Zeng Q."/>
            <person name="Gargeya S."/>
            <person name="Fitzgerald M."/>
            <person name="Haas B."/>
            <person name="Abouelleil A."/>
            <person name="Alvarado L."/>
            <person name="Arachchi H.M."/>
            <person name="Berlin A.M."/>
            <person name="Chapman S.B."/>
            <person name="Goldberg J."/>
            <person name="Griggs A."/>
            <person name="Gujja S."/>
            <person name="Hansen M."/>
            <person name="Howarth C."/>
            <person name="Imamovic A."/>
            <person name="Larimer J."/>
            <person name="McCowen C."/>
            <person name="Montmayeur A."/>
            <person name="Murphy C."/>
            <person name="Neiman D."/>
            <person name="Pearson M."/>
            <person name="Priest M."/>
            <person name="Roberts A."/>
            <person name="Saif S."/>
            <person name="Shea T."/>
            <person name="Sisk P."/>
            <person name="Sykes S."/>
            <person name="Wortman J."/>
            <person name="Nusbaum C."/>
            <person name="Birren B."/>
        </authorList>
    </citation>
    <scope>NUCLEOTIDE SEQUENCE [LARGE SCALE GENOMIC DNA]</scope>
    <source>
        <strain evidence="10 11">YIT 12058</strain>
    </source>
</reference>
<evidence type="ECO:0000256" key="3">
    <source>
        <dbReference type="ARBA" id="ARBA00022553"/>
    </source>
</evidence>
<dbReference type="eggNOG" id="COG2205">
    <property type="taxonomic scope" value="Bacteria"/>
</dbReference>